<name>A0A8X6H6K6_TRICU</name>
<accession>A0A8X6H6K6</accession>
<comment type="caution">
    <text evidence="1">The sequence shown here is derived from an EMBL/GenBank/DDBJ whole genome shotgun (WGS) entry which is preliminary data.</text>
</comment>
<dbReference type="AlphaFoldDB" id="A0A8X6H6K6"/>
<proteinExistence type="predicted"/>
<dbReference type="EMBL" id="BMAO01017767">
    <property type="protein sequence ID" value="GFR18226.1"/>
    <property type="molecule type" value="Genomic_DNA"/>
</dbReference>
<evidence type="ECO:0000313" key="1">
    <source>
        <dbReference type="EMBL" id="GFR18226.1"/>
    </source>
</evidence>
<keyword evidence="2" id="KW-1185">Reference proteome</keyword>
<sequence length="130" mass="14705">MVRCSRKLITAIRESDSKTSLPENPIFTEIGENNRSLVKVRSPRIQNNGKTPLSAAHFSFSRAIVIQVVLISEPDVSDLDPYSAVRRGTNDTIFICPKPPDLIQPSVTPVLRSSRSWNEQRLHFSFTRKQ</sequence>
<organism evidence="1 2">
    <name type="scientific">Trichonephila clavata</name>
    <name type="common">Joro spider</name>
    <name type="synonym">Nephila clavata</name>
    <dbReference type="NCBI Taxonomy" id="2740835"/>
    <lineage>
        <taxon>Eukaryota</taxon>
        <taxon>Metazoa</taxon>
        <taxon>Ecdysozoa</taxon>
        <taxon>Arthropoda</taxon>
        <taxon>Chelicerata</taxon>
        <taxon>Arachnida</taxon>
        <taxon>Araneae</taxon>
        <taxon>Araneomorphae</taxon>
        <taxon>Entelegynae</taxon>
        <taxon>Araneoidea</taxon>
        <taxon>Nephilidae</taxon>
        <taxon>Trichonephila</taxon>
    </lineage>
</organism>
<protein>
    <submittedName>
        <fullName evidence="1">Uncharacterized protein</fullName>
    </submittedName>
</protein>
<reference evidence="1" key="1">
    <citation type="submission" date="2020-07" db="EMBL/GenBank/DDBJ databases">
        <title>Multicomponent nature underlies the extraordinary mechanical properties of spider dragline silk.</title>
        <authorList>
            <person name="Kono N."/>
            <person name="Nakamura H."/>
            <person name="Mori M."/>
            <person name="Yoshida Y."/>
            <person name="Ohtoshi R."/>
            <person name="Malay A.D."/>
            <person name="Moran D.A.P."/>
            <person name="Tomita M."/>
            <person name="Numata K."/>
            <person name="Arakawa K."/>
        </authorList>
    </citation>
    <scope>NUCLEOTIDE SEQUENCE</scope>
</reference>
<evidence type="ECO:0000313" key="2">
    <source>
        <dbReference type="Proteomes" id="UP000887116"/>
    </source>
</evidence>
<dbReference type="Proteomes" id="UP000887116">
    <property type="component" value="Unassembled WGS sequence"/>
</dbReference>
<gene>
    <name evidence="1" type="ORF">TNCT_500411</name>
</gene>